<dbReference type="AlphaFoldDB" id="A0AAV4MMH3"/>
<dbReference type="EMBL" id="BPLR01019909">
    <property type="protein sequence ID" value="GIX73053.1"/>
    <property type="molecule type" value="Genomic_DNA"/>
</dbReference>
<evidence type="ECO:0000313" key="1">
    <source>
        <dbReference type="EMBL" id="GIX73053.1"/>
    </source>
</evidence>
<evidence type="ECO:0000313" key="2">
    <source>
        <dbReference type="Proteomes" id="UP001054945"/>
    </source>
</evidence>
<organism evidence="1 2">
    <name type="scientific">Caerostris extrusa</name>
    <name type="common">Bark spider</name>
    <name type="synonym">Caerostris bankana</name>
    <dbReference type="NCBI Taxonomy" id="172846"/>
    <lineage>
        <taxon>Eukaryota</taxon>
        <taxon>Metazoa</taxon>
        <taxon>Ecdysozoa</taxon>
        <taxon>Arthropoda</taxon>
        <taxon>Chelicerata</taxon>
        <taxon>Arachnida</taxon>
        <taxon>Araneae</taxon>
        <taxon>Araneomorphae</taxon>
        <taxon>Entelegynae</taxon>
        <taxon>Araneoidea</taxon>
        <taxon>Araneidae</taxon>
        <taxon>Caerostris</taxon>
    </lineage>
</organism>
<accession>A0AAV4MMH3</accession>
<sequence length="97" mass="11151">MLAHNVFQEQESNLRWQQRVRSPPLLIAPLHFSTEGVVFPEHLDTPRLRTTRRATSLDRIYYRLLRGSPLLQAGIEPAITTVSQITSSPTSHRYISQ</sequence>
<protein>
    <submittedName>
        <fullName evidence="1">Uncharacterized protein</fullName>
    </submittedName>
</protein>
<keyword evidence="2" id="KW-1185">Reference proteome</keyword>
<comment type="caution">
    <text evidence="1">The sequence shown here is derived from an EMBL/GenBank/DDBJ whole genome shotgun (WGS) entry which is preliminary data.</text>
</comment>
<reference evidence="1 2" key="1">
    <citation type="submission" date="2021-06" db="EMBL/GenBank/DDBJ databases">
        <title>Caerostris extrusa draft genome.</title>
        <authorList>
            <person name="Kono N."/>
            <person name="Arakawa K."/>
        </authorList>
    </citation>
    <scope>NUCLEOTIDE SEQUENCE [LARGE SCALE GENOMIC DNA]</scope>
</reference>
<proteinExistence type="predicted"/>
<dbReference type="Proteomes" id="UP001054945">
    <property type="component" value="Unassembled WGS sequence"/>
</dbReference>
<gene>
    <name evidence="1" type="ORF">CEXT_215801</name>
</gene>
<name>A0AAV4MMH3_CAEEX</name>